<organism evidence="2 3">
    <name type="scientific">Enterobacter phage vB_EclS_CobraSix</name>
    <dbReference type="NCBI Taxonomy" id="2894794"/>
    <lineage>
        <taxon>Viruses</taxon>
        <taxon>Duplodnaviria</taxon>
        <taxon>Heunggongvirae</taxon>
        <taxon>Uroviricota</taxon>
        <taxon>Caudoviricetes</taxon>
        <taxon>Cobrasixvirus</taxon>
        <taxon>Cobrasixvirus cobrasix</taxon>
    </lineage>
</organism>
<name>A0AAE9CBC1_9CAUD</name>
<reference evidence="2" key="1">
    <citation type="submission" date="2021-10" db="EMBL/GenBank/DDBJ databases">
        <authorList>
            <person name="Brantly S."/>
            <person name="Loertscher E."/>
            <person name="Chow J."/>
            <person name="Doney J."/>
            <person name="Standing N."/>
            <person name="Ruesch S."/>
            <person name="Holmstead J."/>
            <person name="Fairholm J."/>
            <person name="Parson M."/>
            <person name="Rodriguez W."/>
            <person name="Himes S."/>
            <person name="Tovar K."/>
            <person name="Wilkey A."/>
            <person name="Birch L."/>
            <person name="Hogan T."/>
            <person name="Flake P."/>
            <person name="Walker J."/>
            <person name="Johnson L."/>
            <person name="Kruger J.L."/>
            <person name="Sharma R."/>
            <person name="Breakwell D.P."/>
            <person name="Grose J.H."/>
        </authorList>
    </citation>
    <scope>NUCLEOTIDE SEQUENCE</scope>
</reference>
<gene>
    <name evidence="2" type="ORF">COBRASIX_27</name>
</gene>
<sequence length="51" mass="5542">MKDGINIPRVLGVSMVCLLVTGSVDNKWVVAIFLLLIAAWLALEVTNKMKG</sequence>
<feature type="transmembrane region" description="Helical" evidence="1">
    <location>
        <begin position="28"/>
        <end position="46"/>
    </location>
</feature>
<proteinExistence type="predicted"/>
<dbReference type="EMBL" id="OK499971">
    <property type="protein sequence ID" value="UGO47194.1"/>
    <property type="molecule type" value="Genomic_DNA"/>
</dbReference>
<keyword evidence="3" id="KW-1185">Reference proteome</keyword>
<keyword evidence="1" id="KW-1133">Transmembrane helix</keyword>
<evidence type="ECO:0000313" key="3">
    <source>
        <dbReference type="Proteomes" id="UP000827816"/>
    </source>
</evidence>
<dbReference type="Proteomes" id="UP000827816">
    <property type="component" value="Segment"/>
</dbReference>
<evidence type="ECO:0000313" key="2">
    <source>
        <dbReference type="EMBL" id="UGO47194.1"/>
    </source>
</evidence>
<protein>
    <submittedName>
        <fullName evidence="2">Uncharacterized protein</fullName>
    </submittedName>
</protein>
<evidence type="ECO:0000256" key="1">
    <source>
        <dbReference type="SAM" id="Phobius"/>
    </source>
</evidence>
<keyword evidence="1" id="KW-0472">Membrane</keyword>
<accession>A0AAE9CBC1</accession>
<keyword evidence="1" id="KW-0812">Transmembrane</keyword>